<reference evidence="2 3" key="1">
    <citation type="submission" date="2024-09" db="EMBL/GenBank/DDBJ databases">
        <authorList>
            <person name="Sun Q."/>
            <person name="Mori K."/>
        </authorList>
    </citation>
    <scope>NUCLEOTIDE SEQUENCE [LARGE SCALE GENOMIC DNA]</scope>
    <source>
        <strain evidence="2 3">CCM 7609</strain>
    </source>
</reference>
<dbReference type="Proteomes" id="UP001589575">
    <property type="component" value="Unassembled WGS sequence"/>
</dbReference>
<dbReference type="EMBL" id="JBHMFI010000001">
    <property type="protein sequence ID" value="MFB9073339.1"/>
    <property type="molecule type" value="Genomic_DNA"/>
</dbReference>
<feature type="region of interest" description="Disordered" evidence="1">
    <location>
        <begin position="1"/>
        <end position="34"/>
    </location>
</feature>
<evidence type="ECO:0000256" key="1">
    <source>
        <dbReference type="SAM" id="MobiDB-lite"/>
    </source>
</evidence>
<protein>
    <submittedName>
        <fullName evidence="2">Uncharacterized protein</fullName>
    </submittedName>
</protein>
<sequence length="81" mass="8578">MSFLADRGRYPSPATGGPLGPLAMAPFGPRGDLSGRLRREPCQRVCMSCPCTLLGSLVPVLEMMPTAEVSHVCNRNTSSDG</sequence>
<comment type="caution">
    <text evidence="2">The sequence shown here is derived from an EMBL/GenBank/DDBJ whole genome shotgun (WGS) entry which is preliminary data.</text>
</comment>
<keyword evidence="3" id="KW-1185">Reference proteome</keyword>
<accession>A0ABV5G3W1</accession>
<organism evidence="2 3">
    <name type="scientific">Citricoccus parietis</name>
    <dbReference type="NCBI Taxonomy" id="592307"/>
    <lineage>
        <taxon>Bacteria</taxon>
        <taxon>Bacillati</taxon>
        <taxon>Actinomycetota</taxon>
        <taxon>Actinomycetes</taxon>
        <taxon>Micrococcales</taxon>
        <taxon>Micrococcaceae</taxon>
        <taxon>Citricoccus</taxon>
    </lineage>
</organism>
<evidence type="ECO:0000313" key="3">
    <source>
        <dbReference type="Proteomes" id="UP001589575"/>
    </source>
</evidence>
<gene>
    <name evidence="2" type="ORF">ACFFX0_19905</name>
</gene>
<evidence type="ECO:0000313" key="2">
    <source>
        <dbReference type="EMBL" id="MFB9073339.1"/>
    </source>
</evidence>
<proteinExistence type="predicted"/>
<name>A0ABV5G3W1_9MICC</name>